<feature type="region of interest" description="Disordered" evidence="1">
    <location>
        <begin position="57"/>
        <end position="102"/>
    </location>
</feature>
<feature type="compositionally biased region" description="Gly residues" evidence="1">
    <location>
        <begin position="85"/>
        <end position="101"/>
    </location>
</feature>
<evidence type="ECO:0000313" key="2">
    <source>
        <dbReference type="EMBL" id="GHI68680.1"/>
    </source>
</evidence>
<keyword evidence="3" id="KW-1185">Reference proteome</keyword>
<comment type="caution">
    <text evidence="2">The sequence shown here is derived from an EMBL/GenBank/DDBJ whole genome shotgun (WGS) entry which is preliminary data.</text>
</comment>
<organism evidence="2 3">
    <name type="scientific">Streptomyces nojiriensis</name>
    <dbReference type="NCBI Taxonomy" id="66374"/>
    <lineage>
        <taxon>Bacteria</taxon>
        <taxon>Bacillati</taxon>
        <taxon>Actinomycetota</taxon>
        <taxon>Actinomycetes</taxon>
        <taxon>Kitasatosporales</taxon>
        <taxon>Streptomycetaceae</taxon>
        <taxon>Streptomyces</taxon>
    </lineage>
</organism>
<gene>
    <name evidence="2" type="ORF">Snoj_25980</name>
</gene>
<reference evidence="3" key="1">
    <citation type="submission" date="2023-07" db="EMBL/GenBank/DDBJ databases">
        <title>Whole genome shotgun sequence of Streptomyces nojiriensis NBRC 13794.</title>
        <authorList>
            <person name="Komaki H."/>
            <person name="Tamura T."/>
        </authorList>
    </citation>
    <scope>NUCLEOTIDE SEQUENCE [LARGE SCALE GENOMIC DNA]</scope>
    <source>
        <strain evidence="3">NBRC 13794</strain>
    </source>
</reference>
<dbReference type="EMBL" id="BNEC01000003">
    <property type="protein sequence ID" value="GHI68680.1"/>
    <property type="molecule type" value="Genomic_DNA"/>
</dbReference>
<evidence type="ECO:0000313" key="3">
    <source>
        <dbReference type="Proteomes" id="UP000613974"/>
    </source>
</evidence>
<accession>A0ABQ3SKL4</accession>
<name>A0ABQ3SKL4_9ACTN</name>
<dbReference type="Proteomes" id="UP000613974">
    <property type="component" value="Unassembled WGS sequence"/>
</dbReference>
<evidence type="ECO:0000256" key="1">
    <source>
        <dbReference type="SAM" id="MobiDB-lite"/>
    </source>
</evidence>
<protein>
    <submittedName>
        <fullName evidence="2">Uncharacterized protein</fullName>
    </submittedName>
</protein>
<sequence>MGPPVVRVAGELTQGVVADHDVRPDLTDVCDQAADGLVQRSVNEAYAAGCRGGDTGIGVPEQPRGAGAQDVQGVGEFGDAVGVGRPSGGDDSGAGARGGVLGEHAAGEEGFVIRMGEDAEE</sequence>
<proteinExistence type="predicted"/>